<comment type="subcellular location">
    <subcellularLocation>
        <location evidence="1">Host cell</location>
    </subcellularLocation>
    <subcellularLocation>
        <location evidence="2">Secreted</location>
    </subcellularLocation>
</comment>
<gene>
    <name evidence="6" type="ORF">RCL2_000624500</name>
    <name evidence="5" type="ORF">RclHR1_00410020</name>
</gene>
<dbReference type="InterPro" id="IPR027417">
    <property type="entry name" value="P-loop_NTPase"/>
</dbReference>
<dbReference type="EMBL" id="BEXD01003446">
    <property type="protein sequence ID" value="GBC01193.1"/>
    <property type="molecule type" value="Genomic_DNA"/>
</dbReference>
<dbReference type="EMBL" id="BLAL01000040">
    <property type="protein sequence ID" value="GES78932.1"/>
    <property type="molecule type" value="Genomic_DNA"/>
</dbReference>
<keyword evidence="3" id="KW-0964">Secreted</keyword>
<dbReference type="Proteomes" id="UP000247702">
    <property type="component" value="Unassembled WGS sequence"/>
</dbReference>
<name>A0A2Z6RJA7_9GLOM</name>
<feature type="domain" description="Crinkler effector protein N-terminal" evidence="4">
    <location>
        <begin position="4"/>
        <end position="111"/>
    </location>
</feature>
<evidence type="ECO:0000256" key="2">
    <source>
        <dbReference type="ARBA" id="ARBA00004613"/>
    </source>
</evidence>
<evidence type="ECO:0000256" key="3">
    <source>
        <dbReference type="ARBA" id="ARBA00022525"/>
    </source>
</evidence>
<keyword evidence="7" id="KW-1185">Reference proteome</keyword>
<dbReference type="OrthoDB" id="3017146at2759"/>
<reference evidence="5 7" key="1">
    <citation type="submission" date="2017-11" db="EMBL/GenBank/DDBJ databases">
        <title>The genome of Rhizophagus clarus HR1 reveals common genetic basis of auxotrophy among arbuscular mycorrhizal fungi.</title>
        <authorList>
            <person name="Kobayashi Y."/>
        </authorList>
    </citation>
    <scope>NUCLEOTIDE SEQUENCE [LARGE SCALE GENOMIC DNA]</scope>
    <source>
        <strain evidence="5 7">HR1</strain>
    </source>
</reference>
<proteinExistence type="predicted"/>
<dbReference type="PANTHER" id="PTHR33129:SF1">
    <property type="entry name" value="ATP-BINDING PROTEIN"/>
    <property type="match status" value="1"/>
</dbReference>
<dbReference type="Proteomes" id="UP000615446">
    <property type="component" value="Unassembled WGS sequence"/>
</dbReference>
<reference evidence="6" key="2">
    <citation type="submission" date="2019-10" db="EMBL/GenBank/DDBJ databases">
        <title>Conservation and host-specific expression of non-tandemly repeated heterogenous ribosome RNA gene in arbuscular mycorrhizal fungi.</title>
        <authorList>
            <person name="Maeda T."/>
            <person name="Kobayashi Y."/>
            <person name="Nakagawa T."/>
            <person name="Ezawa T."/>
            <person name="Yamaguchi K."/>
            <person name="Bino T."/>
            <person name="Nishimoto Y."/>
            <person name="Shigenobu S."/>
            <person name="Kawaguchi M."/>
        </authorList>
    </citation>
    <scope>NUCLEOTIDE SEQUENCE</scope>
    <source>
        <strain evidence="6">HR1</strain>
    </source>
</reference>
<accession>A0A2Z6RJA7</accession>
<protein>
    <submittedName>
        <fullName evidence="6">Crinkler (CRN) family protein, putative</fullName>
    </submittedName>
</protein>
<dbReference type="InterPro" id="IPR052980">
    <property type="entry name" value="Crinkler_effector"/>
</dbReference>
<sequence length="417" mass="48967">MSTIKLCCLVLGDSPDERTFEVDIELNESISKLKDKIKDKKQNTFYDVDADQLDLWKVEISAIEQNEKMIMLRGNEIDVTKLEGESLNSSKMITRYFPGQPLYEHIHIIVKRPSGPLARRRYSYHEEPGQTEENLREFWKDLKNIKISDDNKFIHLSKNIYFLGDITQGSILFIRECYNILGREVLNVNNKGRWRIVGDSGVGKTFFCYYLLYLIAQRNEMVIYHRANKLPILFCKEDVLIISANELGSYSEKVWYITDDLEDDEEKISCRKIMLCSTSFQYNCKSLIFDMCPGLEKRYIPVWSWKEIESCKDKIFNDLEEEVLRELYMNQCGGIPQSILGRQSFRLILDEVDENFFDRPKFAKAFLHIYSEEPYKEYTLIFPTNCIGSKITDKLMKCCKEKLLDFINGSYKPDGFQ</sequence>
<organism evidence="5 7">
    <name type="scientific">Rhizophagus clarus</name>
    <dbReference type="NCBI Taxonomy" id="94130"/>
    <lineage>
        <taxon>Eukaryota</taxon>
        <taxon>Fungi</taxon>
        <taxon>Fungi incertae sedis</taxon>
        <taxon>Mucoromycota</taxon>
        <taxon>Glomeromycotina</taxon>
        <taxon>Glomeromycetes</taxon>
        <taxon>Glomerales</taxon>
        <taxon>Glomeraceae</taxon>
        <taxon>Rhizophagus</taxon>
    </lineage>
</organism>
<evidence type="ECO:0000313" key="5">
    <source>
        <dbReference type="EMBL" id="GBC01193.1"/>
    </source>
</evidence>
<dbReference type="GO" id="GO:0005576">
    <property type="term" value="C:extracellular region"/>
    <property type="evidence" value="ECO:0007669"/>
    <property type="project" value="UniProtKB-SubCell"/>
</dbReference>
<evidence type="ECO:0000259" key="4">
    <source>
        <dbReference type="Pfam" id="PF20147"/>
    </source>
</evidence>
<dbReference type="InterPro" id="IPR045379">
    <property type="entry name" value="Crinkler_N"/>
</dbReference>
<dbReference type="STRING" id="94130.A0A2Z6RJA7"/>
<evidence type="ECO:0000313" key="6">
    <source>
        <dbReference type="EMBL" id="GES78932.1"/>
    </source>
</evidence>
<dbReference type="SUPFAM" id="SSF52540">
    <property type="entry name" value="P-loop containing nucleoside triphosphate hydrolases"/>
    <property type="match status" value="1"/>
</dbReference>
<dbReference type="AlphaFoldDB" id="A0A2Z6RJA7"/>
<evidence type="ECO:0000256" key="1">
    <source>
        <dbReference type="ARBA" id="ARBA00004340"/>
    </source>
</evidence>
<evidence type="ECO:0000313" key="7">
    <source>
        <dbReference type="Proteomes" id="UP000247702"/>
    </source>
</evidence>
<dbReference type="PANTHER" id="PTHR33129">
    <property type="entry name" value="PROTEIN KINASE DOMAIN-CONTAINING PROTEIN-RELATED"/>
    <property type="match status" value="1"/>
</dbReference>
<dbReference type="GO" id="GO:0043657">
    <property type="term" value="C:host cell"/>
    <property type="evidence" value="ECO:0007669"/>
    <property type="project" value="UniProtKB-SubCell"/>
</dbReference>
<dbReference type="Pfam" id="PF20147">
    <property type="entry name" value="Crinkler"/>
    <property type="match status" value="1"/>
</dbReference>
<comment type="caution">
    <text evidence="5">The sequence shown here is derived from an EMBL/GenBank/DDBJ whole genome shotgun (WGS) entry which is preliminary data.</text>
</comment>